<accession>A0A9W8JBI9</accession>
<protein>
    <recommendedName>
        <fullName evidence="6">Fe2OG dioxygenase domain-containing protein</fullName>
    </recommendedName>
</protein>
<comment type="similarity">
    <text evidence="1 5">Belongs to the iron/ascorbate-dependent oxidoreductase family.</text>
</comment>
<evidence type="ECO:0000256" key="4">
    <source>
        <dbReference type="ARBA" id="ARBA00023004"/>
    </source>
</evidence>
<keyword evidence="4 5" id="KW-0408">Iron</keyword>
<dbReference type="SUPFAM" id="SSF51197">
    <property type="entry name" value="Clavaminate synthase-like"/>
    <property type="match status" value="1"/>
</dbReference>
<dbReference type="PANTHER" id="PTHR10209:SF804">
    <property type="entry name" value="FE2OG DIOXYGENASE DOMAIN-CONTAINING PROTEIN"/>
    <property type="match status" value="1"/>
</dbReference>
<dbReference type="OrthoDB" id="288590at2759"/>
<keyword evidence="2 5" id="KW-0479">Metal-binding</keyword>
<dbReference type="PROSITE" id="PS51471">
    <property type="entry name" value="FE2OG_OXY"/>
    <property type="match status" value="1"/>
</dbReference>
<evidence type="ECO:0000256" key="1">
    <source>
        <dbReference type="ARBA" id="ARBA00008056"/>
    </source>
</evidence>
<dbReference type="GO" id="GO:0046872">
    <property type="term" value="F:metal ion binding"/>
    <property type="evidence" value="ECO:0007669"/>
    <property type="project" value="UniProtKB-KW"/>
</dbReference>
<dbReference type="GO" id="GO:0016491">
    <property type="term" value="F:oxidoreductase activity"/>
    <property type="evidence" value="ECO:0007669"/>
    <property type="project" value="UniProtKB-KW"/>
</dbReference>
<dbReference type="Gene3D" id="2.60.120.330">
    <property type="entry name" value="B-lactam Antibiotic, Isopenicillin N Synthase, Chain"/>
    <property type="match status" value="1"/>
</dbReference>
<comment type="caution">
    <text evidence="7">The sequence shown here is derived from an EMBL/GenBank/DDBJ whole genome shotgun (WGS) entry which is preliminary data.</text>
</comment>
<evidence type="ECO:0000313" key="7">
    <source>
        <dbReference type="EMBL" id="KAJ2927753.1"/>
    </source>
</evidence>
<dbReference type="InterPro" id="IPR027443">
    <property type="entry name" value="IPNS-like_sf"/>
</dbReference>
<organism evidence="7 8">
    <name type="scientific">Candolleomyces eurysporus</name>
    <dbReference type="NCBI Taxonomy" id="2828524"/>
    <lineage>
        <taxon>Eukaryota</taxon>
        <taxon>Fungi</taxon>
        <taxon>Dikarya</taxon>
        <taxon>Basidiomycota</taxon>
        <taxon>Agaricomycotina</taxon>
        <taxon>Agaricomycetes</taxon>
        <taxon>Agaricomycetidae</taxon>
        <taxon>Agaricales</taxon>
        <taxon>Agaricineae</taxon>
        <taxon>Psathyrellaceae</taxon>
        <taxon>Candolleomyces</taxon>
    </lineage>
</organism>
<proteinExistence type="inferred from homology"/>
<feature type="domain" description="Fe2OG dioxygenase" evidence="6">
    <location>
        <begin position="109"/>
        <end position="207"/>
    </location>
</feature>
<dbReference type="InterPro" id="IPR005123">
    <property type="entry name" value="Oxoglu/Fe-dep_dioxygenase_dom"/>
</dbReference>
<evidence type="ECO:0000256" key="5">
    <source>
        <dbReference type="RuleBase" id="RU003682"/>
    </source>
</evidence>
<evidence type="ECO:0000313" key="8">
    <source>
        <dbReference type="Proteomes" id="UP001140091"/>
    </source>
</evidence>
<dbReference type="Proteomes" id="UP001140091">
    <property type="component" value="Unassembled WGS sequence"/>
</dbReference>
<evidence type="ECO:0000256" key="2">
    <source>
        <dbReference type="ARBA" id="ARBA00022723"/>
    </source>
</evidence>
<dbReference type="PANTHER" id="PTHR10209">
    <property type="entry name" value="OXIDOREDUCTASE, 2OG-FE II OXYGENASE FAMILY PROTEIN"/>
    <property type="match status" value="1"/>
</dbReference>
<gene>
    <name evidence="7" type="ORF">H1R20_g9337</name>
</gene>
<dbReference type="EMBL" id="JANBPK010000962">
    <property type="protein sequence ID" value="KAJ2927753.1"/>
    <property type="molecule type" value="Genomic_DNA"/>
</dbReference>
<feature type="non-terminal residue" evidence="7">
    <location>
        <position position="207"/>
    </location>
</feature>
<dbReference type="AlphaFoldDB" id="A0A9W8JBI9"/>
<keyword evidence="3 5" id="KW-0560">Oxidoreductase</keyword>
<name>A0A9W8JBI9_9AGAR</name>
<dbReference type="InterPro" id="IPR044861">
    <property type="entry name" value="IPNS-like_FE2OG_OXY"/>
</dbReference>
<evidence type="ECO:0000256" key="3">
    <source>
        <dbReference type="ARBA" id="ARBA00023002"/>
    </source>
</evidence>
<sequence length="207" mass="23467">MLAPHPPSGTHHRGYSAPGIEQVAKSVNISEGSESLPTTSDIKESFECGKEDDSLMPNIWLPEDVLPGFREVCLDFYWTCYELEKHILRALAIAFDLAEDYFMPFHRKVDNQLRLLHYPSVSYQHGEDLSRIAAHTDYDTFTLLFQDDVGGLEVEDPHRPGIFVLHHGKDITTVVDTIPGTWSVDNPKKYEPISAMDYVMKRLAAAY</sequence>
<evidence type="ECO:0000259" key="6">
    <source>
        <dbReference type="PROSITE" id="PS51471"/>
    </source>
</evidence>
<dbReference type="Pfam" id="PF03171">
    <property type="entry name" value="2OG-FeII_Oxy"/>
    <property type="match status" value="1"/>
</dbReference>
<reference evidence="7" key="1">
    <citation type="submission" date="2022-06" db="EMBL/GenBank/DDBJ databases">
        <title>Genome Sequence of Candolleomyces eurysporus.</title>
        <authorList>
            <person name="Buettner E."/>
        </authorList>
    </citation>
    <scope>NUCLEOTIDE SEQUENCE</scope>
    <source>
        <strain evidence="7">VTCC 930004</strain>
    </source>
</reference>
<keyword evidence="8" id="KW-1185">Reference proteome</keyword>